<dbReference type="Pfam" id="PF05724">
    <property type="entry name" value="TPMT"/>
    <property type="match status" value="1"/>
</dbReference>
<comment type="caution">
    <text evidence="10">The sequence shown here is derived from an EMBL/GenBank/DDBJ whole genome shotgun (WGS) entry which is preliminary data.</text>
</comment>
<proteinExistence type="inferred from homology"/>
<evidence type="ECO:0000256" key="7">
    <source>
        <dbReference type="ARBA" id="ARBA00022679"/>
    </source>
</evidence>
<sequence>MDAAFWLECWQQPLPGFHLDEVHPLLPACWSRVHRPEHQQALVPLCGKSIDLRWLQQHHLPVLGVELAERPCREFFAENQLAVKGQPVDDFVVYQAEGICLLQGDFFNLTASQLLGPCLVYDRAALIALPEAMRRQYVQHLLQLLPAGSTILLISLEYPVAEKQGPPFAVLAAEVKQLFAGCAIELLAIRNLTGQGFARRTFATSSLLEKAWRIQL</sequence>
<reference evidence="10 11" key="1">
    <citation type="submission" date="2023-07" db="EMBL/GenBank/DDBJ databases">
        <title>Alkalimonas sp., MEB108 novel, alkaliphilic bacterium isolated from Lonar Lake, India.</title>
        <authorList>
            <person name="Joshi A."/>
            <person name="Thite S."/>
        </authorList>
    </citation>
    <scope>NUCLEOTIDE SEQUENCE [LARGE SCALE GENOMIC DNA]</scope>
    <source>
        <strain evidence="10 11">MEB108</strain>
    </source>
</reference>
<dbReference type="HAMAP" id="MF_00812">
    <property type="entry name" value="Thiopur_methtran"/>
    <property type="match status" value="1"/>
</dbReference>
<keyword evidence="6 9" id="KW-0489">Methyltransferase</keyword>
<keyword evidence="7 9" id="KW-0808">Transferase</keyword>
<evidence type="ECO:0000313" key="11">
    <source>
        <dbReference type="Proteomes" id="UP001336314"/>
    </source>
</evidence>
<evidence type="ECO:0000256" key="4">
    <source>
        <dbReference type="ARBA" id="ARBA00011905"/>
    </source>
</evidence>
<dbReference type="InterPro" id="IPR029063">
    <property type="entry name" value="SAM-dependent_MTases_sf"/>
</dbReference>
<keyword evidence="8 9" id="KW-0949">S-adenosyl-L-methionine</keyword>
<dbReference type="PANTHER" id="PTHR10259">
    <property type="entry name" value="THIOPURINE S-METHYLTRANSFERASE"/>
    <property type="match status" value="1"/>
</dbReference>
<dbReference type="Proteomes" id="UP001336314">
    <property type="component" value="Unassembled WGS sequence"/>
</dbReference>
<evidence type="ECO:0000256" key="9">
    <source>
        <dbReference type="HAMAP-Rule" id="MF_00812"/>
    </source>
</evidence>
<dbReference type="PROSITE" id="PS51585">
    <property type="entry name" value="SAM_MT_TPMT"/>
    <property type="match status" value="1"/>
</dbReference>
<comment type="similarity">
    <text evidence="3 9">Belongs to the class I-like SAM-binding methyltransferase superfamily. TPMT family.</text>
</comment>
<dbReference type="InterPro" id="IPR008854">
    <property type="entry name" value="TPMT"/>
</dbReference>
<evidence type="ECO:0000256" key="6">
    <source>
        <dbReference type="ARBA" id="ARBA00022603"/>
    </source>
</evidence>
<dbReference type="EMBL" id="JAUHLI010000006">
    <property type="protein sequence ID" value="MEE2001248.1"/>
    <property type="molecule type" value="Genomic_DNA"/>
</dbReference>
<organism evidence="10 11">
    <name type="scientific">Alkalimonas cellulosilytica</name>
    <dbReference type="NCBI Taxonomy" id="3058395"/>
    <lineage>
        <taxon>Bacteria</taxon>
        <taxon>Pseudomonadati</taxon>
        <taxon>Pseudomonadota</taxon>
        <taxon>Gammaproteobacteria</taxon>
        <taxon>Alkalimonas</taxon>
    </lineage>
</organism>
<dbReference type="GO" id="GO:0008119">
    <property type="term" value="F:thiopurine S-methyltransferase activity"/>
    <property type="evidence" value="ECO:0007669"/>
    <property type="project" value="UniProtKB-EC"/>
</dbReference>
<dbReference type="Gene3D" id="3.40.50.150">
    <property type="entry name" value="Vaccinia Virus protein VP39"/>
    <property type="match status" value="1"/>
</dbReference>
<comment type="subcellular location">
    <subcellularLocation>
        <location evidence="2 9">Cytoplasm</location>
    </subcellularLocation>
</comment>
<keyword evidence="5 9" id="KW-0963">Cytoplasm</keyword>
<feature type="binding site" evidence="9">
    <location>
        <position position="45"/>
    </location>
    <ligand>
        <name>S-adenosyl-L-methionine</name>
        <dbReference type="ChEBI" id="CHEBI:59789"/>
    </ligand>
</feature>
<feature type="binding site" evidence="9">
    <location>
        <position position="10"/>
    </location>
    <ligand>
        <name>S-adenosyl-L-methionine</name>
        <dbReference type="ChEBI" id="CHEBI:59789"/>
    </ligand>
</feature>
<evidence type="ECO:0000256" key="1">
    <source>
        <dbReference type="ARBA" id="ARBA00000903"/>
    </source>
</evidence>
<dbReference type="EC" id="2.1.1.67" evidence="4 9"/>
<dbReference type="InterPro" id="IPR025835">
    <property type="entry name" value="Thiopurine_S-MeTrfase"/>
</dbReference>
<protein>
    <recommendedName>
        <fullName evidence="4 9">Thiopurine S-methyltransferase</fullName>
        <ecNumber evidence="4 9">2.1.1.67</ecNumber>
    </recommendedName>
    <alternativeName>
        <fullName evidence="9">Thiopurine methyltransferase</fullName>
    </alternativeName>
</protein>
<evidence type="ECO:0000256" key="8">
    <source>
        <dbReference type="ARBA" id="ARBA00022691"/>
    </source>
</evidence>
<accession>A0ABU7J4I0</accession>
<gene>
    <name evidence="9" type="primary">tpm</name>
    <name evidence="10" type="ORF">QWY20_07270</name>
</gene>
<feature type="binding site" evidence="9">
    <location>
        <position position="123"/>
    </location>
    <ligand>
        <name>S-adenosyl-L-methionine</name>
        <dbReference type="ChEBI" id="CHEBI:59789"/>
    </ligand>
</feature>
<name>A0ABU7J4I0_9GAMM</name>
<dbReference type="RefSeq" id="WP_330128352.1">
    <property type="nucleotide sequence ID" value="NZ_JAUHLI010000006.1"/>
</dbReference>
<comment type="catalytic activity">
    <reaction evidence="1 9">
        <text>S-adenosyl-L-methionine + a thiopurine = S-adenosyl-L-homocysteine + a thiopurine S-methylether.</text>
        <dbReference type="EC" id="2.1.1.67"/>
    </reaction>
</comment>
<dbReference type="PIRSF" id="PIRSF023956">
    <property type="entry name" value="Thiopurine_S-methyltransferase"/>
    <property type="match status" value="1"/>
</dbReference>
<keyword evidence="11" id="KW-1185">Reference proteome</keyword>
<dbReference type="NCBIfam" id="NF009732">
    <property type="entry name" value="PRK13255.1"/>
    <property type="match status" value="1"/>
</dbReference>
<dbReference type="SUPFAM" id="SSF53335">
    <property type="entry name" value="S-adenosyl-L-methionine-dependent methyltransferases"/>
    <property type="match status" value="1"/>
</dbReference>
<feature type="binding site" evidence="9">
    <location>
        <position position="66"/>
    </location>
    <ligand>
        <name>S-adenosyl-L-methionine</name>
        <dbReference type="ChEBI" id="CHEBI:59789"/>
    </ligand>
</feature>
<evidence type="ECO:0000256" key="3">
    <source>
        <dbReference type="ARBA" id="ARBA00008145"/>
    </source>
</evidence>
<dbReference type="PANTHER" id="PTHR10259:SF11">
    <property type="entry name" value="THIOPURINE S-METHYLTRANSFERASE"/>
    <property type="match status" value="1"/>
</dbReference>
<evidence type="ECO:0000313" key="10">
    <source>
        <dbReference type="EMBL" id="MEE2001248.1"/>
    </source>
</evidence>
<dbReference type="GO" id="GO:0032259">
    <property type="term" value="P:methylation"/>
    <property type="evidence" value="ECO:0007669"/>
    <property type="project" value="UniProtKB-KW"/>
</dbReference>
<evidence type="ECO:0000256" key="2">
    <source>
        <dbReference type="ARBA" id="ARBA00004496"/>
    </source>
</evidence>
<evidence type="ECO:0000256" key="5">
    <source>
        <dbReference type="ARBA" id="ARBA00022490"/>
    </source>
</evidence>